<feature type="transmembrane region" description="Helical" evidence="2">
    <location>
        <begin position="190"/>
        <end position="215"/>
    </location>
</feature>
<accession>A0A1J5QS08</accession>
<feature type="compositionally biased region" description="Low complexity" evidence="1">
    <location>
        <begin position="17"/>
        <end position="29"/>
    </location>
</feature>
<name>A0A1J5QS08_9ZZZZ</name>
<comment type="caution">
    <text evidence="4">The sequence shown here is derived from an EMBL/GenBank/DDBJ whole genome shotgun (WGS) entry which is preliminary data.</text>
</comment>
<feature type="region of interest" description="Disordered" evidence="1">
    <location>
        <begin position="1"/>
        <end position="118"/>
    </location>
</feature>
<proteinExistence type="predicted"/>
<evidence type="ECO:0000259" key="3">
    <source>
        <dbReference type="Pfam" id="PF13828"/>
    </source>
</evidence>
<keyword evidence="2" id="KW-0812">Transmembrane</keyword>
<sequence>MTTPDPWTAPGENTRDPYAAPDPNAAAAASTPTGGVDGASQPAGQQPTAPPVQQSWSPQPDGTPAAYAAPADLQGYAAPQGQPYGEPAYGAPAAAPYGQPTYGAPPEAPYGQQPFAQQPYGQQTYGQQTYGQQTYGQQLPVQQPPYAQQVYGQQQYASPQYTQYPQPGTYPPGAQWAQPQKTNGMAIASLILSLAGIVTVGATGILGLIFGIVALRQVSRTGDAGKGMAIAGIVVGSLMVIFFVLVVIGFATAISTGNATSHSGSLGASATAFLTAAAGSAR</sequence>
<feature type="compositionally biased region" description="Polar residues" evidence="1">
    <location>
        <begin position="42"/>
        <end position="60"/>
    </location>
</feature>
<feature type="domain" description="DUF4190" evidence="3">
    <location>
        <begin position="185"/>
        <end position="245"/>
    </location>
</feature>
<dbReference type="AlphaFoldDB" id="A0A1J5QS08"/>
<dbReference type="InterPro" id="IPR025241">
    <property type="entry name" value="DUF4190"/>
</dbReference>
<evidence type="ECO:0000313" key="4">
    <source>
        <dbReference type="EMBL" id="OIQ82671.1"/>
    </source>
</evidence>
<organism evidence="4">
    <name type="scientific">mine drainage metagenome</name>
    <dbReference type="NCBI Taxonomy" id="410659"/>
    <lineage>
        <taxon>unclassified sequences</taxon>
        <taxon>metagenomes</taxon>
        <taxon>ecological metagenomes</taxon>
    </lineage>
</organism>
<keyword evidence="2" id="KW-0472">Membrane</keyword>
<evidence type="ECO:0000256" key="2">
    <source>
        <dbReference type="SAM" id="Phobius"/>
    </source>
</evidence>
<gene>
    <name evidence="4" type="ORF">GALL_355510</name>
</gene>
<reference evidence="4" key="1">
    <citation type="submission" date="2016-10" db="EMBL/GenBank/DDBJ databases">
        <title>Sequence of Gallionella enrichment culture.</title>
        <authorList>
            <person name="Poehlein A."/>
            <person name="Muehling M."/>
            <person name="Daniel R."/>
        </authorList>
    </citation>
    <scope>NUCLEOTIDE SEQUENCE</scope>
</reference>
<feature type="compositionally biased region" description="Low complexity" evidence="1">
    <location>
        <begin position="81"/>
        <end position="118"/>
    </location>
</feature>
<evidence type="ECO:0000256" key="1">
    <source>
        <dbReference type="SAM" id="MobiDB-lite"/>
    </source>
</evidence>
<feature type="transmembrane region" description="Helical" evidence="2">
    <location>
        <begin position="227"/>
        <end position="251"/>
    </location>
</feature>
<dbReference type="EMBL" id="MLJW01000779">
    <property type="protein sequence ID" value="OIQ82671.1"/>
    <property type="molecule type" value="Genomic_DNA"/>
</dbReference>
<protein>
    <recommendedName>
        <fullName evidence="3">DUF4190 domain-containing protein</fullName>
    </recommendedName>
</protein>
<keyword evidence="2" id="KW-1133">Transmembrane helix</keyword>
<dbReference type="Pfam" id="PF13828">
    <property type="entry name" value="DUF4190"/>
    <property type="match status" value="1"/>
</dbReference>